<name>A0AA36BEK4_OCTVU</name>
<gene>
    <name evidence="1" type="ORF">OCTVUL_1B016843</name>
</gene>
<dbReference type="AlphaFoldDB" id="A0AA36BEK4"/>
<organism evidence="1 2">
    <name type="scientific">Octopus vulgaris</name>
    <name type="common">Common octopus</name>
    <dbReference type="NCBI Taxonomy" id="6645"/>
    <lineage>
        <taxon>Eukaryota</taxon>
        <taxon>Metazoa</taxon>
        <taxon>Spiralia</taxon>
        <taxon>Lophotrochozoa</taxon>
        <taxon>Mollusca</taxon>
        <taxon>Cephalopoda</taxon>
        <taxon>Coleoidea</taxon>
        <taxon>Octopodiformes</taxon>
        <taxon>Octopoda</taxon>
        <taxon>Incirrata</taxon>
        <taxon>Octopodidae</taxon>
        <taxon>Octopus</taxon>
    </lineage>
</organism>
<evidence type="ECO:0000313" key="1">
    <source>
        <dbReference type="EMBL" id="CAI9732176.1"/>
    </source>
</evidence>
<accession>A0AA36BEK4</accession>
<evidence type="ECO:0000313" key="2">
    <source>
        <dbReference type="Proteomes" id="UP001162480"/>
    </source>
</evidence>
<proteinExistence type="predicted"/>
<dbReference type="Proteomes" id="UP001162480">
    <property type="component" value="Chromosome 13"/>
</dbReference>
<protein>
    <submittedName>
        <fullName evidence="1">Uncharacterized protein</fullName>
    </submittedName>
</protein>
<sequence>MADTCFRFRVSVQICTMTITSLVDLDCVDLEDERLRLRDFEDRLPSRHIASILLVRVSISLESPSIEAEEVCEQAQADRDDG</sequence>
<keyword evidence="2" id="KW-1185">Reference proteome</keyword>
<dbReference type="EMBL" id="OX597826">
    <property type="protein sequence ID" value="CAI9732176.1"/>
    <property type="molecule type" value="Genomic_DNA"/>
</dbReference>
<reference evidence="1" key="1">
    <citation type="submission" date="2023-08" db="EMBL/GenBank/DDBJ databases">
        <authorList>
            <person name="Alioto T."/>
            <person name="Alioto T."/>
            <person name="Gomez Garrido J."/>
        </authorList>
    </citation>
    <scope>NUCLEOTIDE SEQUENCE</scope>
</reference>